<dbReference type="STRING" id="1774970.AUC70_12610"/>
<organism evidence="5 6">
    <name type="scientific">Methyloceanibacter stevinii</name>
    <dbReference type="NCBI Taxonomy" id="1774970"/>
    <lineage>
        <taxon>Bacteria</taxon>
        <taxon>Pseudomonadati</taxon>
        <taxon>Pseudomonadota</taxon>
        <taxon>Alphaproteobacteria</taxon>
        <taxon>Hyphomicrobiales</taxon>
        <taxon>Hyphomicrobiaceae</taxon>
        <taxon>Methyloceanibacter</taxon>
    </lineage>
</organism>
<dbReference type="InterPro" id="IPR017853">
    <property type="entry name" value="GH"/>
</dbReference>
<dbReference type="SUPFAM" id="SSF51445">
    <property type="entry name" value="(Trans)glycosidases"/>
    <property type="match status" value="1"/>
</dbReference>
<dbReference type="RefSeq" id="WP_069445736.1">
    <property type="nucleotide sequence ID" value="NZ_LPWE01000014.1"/>
</dbReference>
<evidence type="ECO:0000259" key="4">
    <source>
        <dbReference type="Pfam" id="PF00150"/>
    </source>
</evidence>
<comment type="similarity">
    <text evidence="3">Belongs to the glycosyl hydrolase 5 (cellulase A) family.</text>
</comment>
<evidence type="ECO:0000256" key="2">
    <source>
        <dbReference type="ARBA" id="ARBA00023295"/>
    </source>
</evidence>
<dbReference type="Proteomes" id="UP000094172">
    <property type="component" value="Unassembled WGS sequence"/>
</dbReference>
<reference evidence="5 6" key="1">
    <citation type="journal article" date="2016" name="Environ. Microbiol.">
        <title>New Methyloceanibacter diversity from North Sea sediments includes methanotroph containing solely the soluble methane monooxygenase.</title>
        <authorList>
            <person name="Vekeman B."/>
            <person name="Kerckhof F.M."/>
            <person name="Cremers G."/>
            <person name="de Vos P."/>
            <person name="Vandamme P."/>
            <person name="Boon N."/>
            <person name="Op den Camp H.J."/>
            <person name="Heylen K."/>
        </authorList>
    </citation>
    <scope>NUCLEOTIDE SEQUENCE [LARGE SCALE GENOMIC DNA]</scope>
    <source>
        <strain evidence="5 6">R-67176</strain>
    </source>
</reference>
<protein>
    <recommendedName>
        <fullName evidence="4">Glycoside hydrolase family 5 domain-containing protein</fullName>
    </recommendedName>
</protein>
<dbReference type="PANTHER" id="PTHR34142">
    <property type="entry name" value="ENDO-BETA-1,4-GLUCANASE A"/>
    <property type="match status" value="1"/>
</dbReference>
<proteinExistence type="inferred from homology"/>
<keyword evidence="6" id="KW-1185">Reference proteome</keyword>
<name>A0A1E3VJF6_9HYPH</name>
<dbReference type="EMBL" id="LPWE01000014">
    <property type="protein sequence ID" value="ODR93670.1"/>
    <property type="molecule type" value="Genomic_DNA"/>
</dbReference>
<dbReference type="AlphaFoldDB" id="A0A1E3VJF6"/>
<gene>
    <name evidence="5" type="ORF">AUC70_12610</name>
</gene>
<sequence>MKQPNPSRRDLLTAAAGCALSAGGFVRTCAAAAGGHADRWTDTPFLAGVNMAGADFGYVIPGVFGTNYTYPTCEEISYYRGLGFNVIRLPFLWERLQPDLYSAFDVEEWERFRTVLVCALNEGLHVILDPHNNAKRRISADGFSKQHFIGTSEVPTDAFIQFWLELIRRAPSKQVIYGLMNEPVDISAQAWFDIAQTCINAIRQTGATNMILAPGTMWTSAHLWQQGGNEIFSDLVDPIGYTAIEVHQYFDGDSSGRTGEAVSPTIGIERIAEFEAWARRHNRKAFLGEFGPSPDPVNLQALERLLEHISENRDVWIGWTAWAAGPWWPDDFPFKLDYLPSTVIPPQTRVLMDFARKR</sequence>
<dbReference type="GO" id="GO:0004553">
    <property type="term" value="F:hydrolase activity, hydrolyzing O-glycosyl compounds"/>
    <property type="evidence" value="ECO:0007669"/>
    <property type="project" value="InterPro"/>
</dbReference>
<keyword evidence="1 3" id="KW-0378">Hydrolase</keyword>
<dbReference type="PANTHER" id="PTHR34142:SF1">
    <property type="entry name" value="GLYCOSIDE HYDROLASE FAMILY 5 DOMAIN-CONTAINING PROTEIN"/>
    <property type="match status" value="1"/>
</dbReference>
<dbReference type="PROSITE" id="PS51318">
    <property type="entry name" value="TAT"/>
    <property type="match status" value="1"/>
</dbReference>
<evidence type="ECO:0000256" key="1">
    <source>
        <dbReference type="ARBA" id="ARBA00022801"/>
    </source>
</evidence>
<keyword evidence="2 3" id="KW-0326">Glycosidase</keyword>
<evidence type="ECO:0000313" key="5">
    <source>
        <dbReference type="EMBL" id="ODR93670.1"/>
    </source>
</evidence>
<dbReference type="Gene3D" id="3.20.20.80">
    <property type="entry name" value="Glycosidases"/>
    <property type="match status" value="1"/>
</dbReference>
<dbReference type="GO" id="GO:0009251">
    <property type="term" value="P:glucan catabolic process"/>
    <property type="evidence" value="ECO:0007669"/>
    <property type="project" value="TreeGrafter"/>
</dbReference>
<comment type="caution">
    <text evidence="5">The sequence shown here is derived from an EMBL/GenBank/DDBJ whole genome shotgun (WGS) entry which is preliminary data.</text>
</comment>
<evidence type="ECO:0000313" key="6">
    <source>
        <dbReference type="Proteomes" id="UP000094172"/>
    </source>
</evidence>
<evidence type="ECO:0000256" key="3">
    <source>
        <dbReference type="RuleBase" id="RU361153"/>
    </source>
</evidence>
<dbReference type="InterPro" id="IPR001547">
    <property type="entry name" value="Glyco_hydro_5"/>
</dbReference>
<dbReference type="InterPro" id="IPR006311">
    <property type="entry name" value="TAT_signal"/>
</dbReference>
<accession>A0A1E3VJF6</accession>
<feature type="domain" description="Glycoside hydrolase family 5" evidence="4">
    <location>
        <begin position="65"/>
        <end position="324"/>
    </location>
</feature>
<dbReference type="Pfam" id="PF00150">
    <property type="entry name" value="Cellulase"/>
    <property type="match status" value="1"/>
</dbReference>